<dbReference type="GO" id="GO:0015078">
    <property type="term" value="F:proton transmembrane transporter activity"/>
    <property type="evidence" value="ECO:0007669"/>
    <property type="project" value="InterPro"/>
</dbReference>
<proteinExistence type="inferred from homology"/>
<dbReference type="Pfam" id="PF09783">
    <property type="entry name" value="Vac_ImportDeg"/>
    <property type="match status" value="1"/>
</dbReference>
<protein>
    <recommendedName>
        <fullName evidence="3">ATP synthase subunit d, mitochondrial</fullName>
    </recommendedName>
</protein>
<feature type="coiled-coil region" evidence="12">
    <location>
        <begin position="101"/>
        <end position="128"/>
    </location>
</feature>
<evidence type="ECO:0000256" key="6">
    <source>
        <dbReference type="ARBA" id="ARBA00022781"/>
    </source>
</evidence>
<evidence type="ECO:0000256" key="8">
    <source>
        <dbReference type="ARBA" id="ARBA00023065"/>
    </source>
</evidence>
<evidence type="ECO:0000256" key="12">
    <source>
        <dbReference type="SAM" id="Coils"/>
    </source>
</evidence>
<dbReference type="GO" id="GO:0045721">
    <property type="term" value="P:negative regulation of gluconeogenesis"/>
    <property type="evidence" value="ECO:0007669"/>
    <property type="project" value="TreeGrafter"/>
</dbReference>
<name>A0A507CVP6_9FUNG</name>
<keyword evidence="10" id="KW-0472">Membrane</keyword>
<dbReference type="EMBL" id="QEAM01000230">
    <property type="protein sequence ID" value="TPX43292.1"/>
    <property type="molecule type" value="Genomic_DNA"/>
</dbReference>
<dbReference type="GO" id="GO:0015986">
    <property type="term" value="P:proton motive force-driven ATP synthesis"/>
    <property type="evidence" value="ECO:0007669"/>
    <property type="project" value="InterPro"/>
</dbReference>
<keyword evidence="6" id="KW-0375">Hydrogen ion transport</keyword>
<dbReference type="InterPro" id="IPR036228">
    <property type="entry name" value="ATP_synth_F0_dsu_sf_mt"/>
</dbReference>
<evidence type="ECO:0000256" key="4">
    <source>
        <dbReference type="ARBA" id="ARBA00022448"/>
    </source>
</evidence>
<comment type="caution">
    <text evidence="13">The sequence shown here is derived from an EMBL/GenBank/DDBJ whole genome shotgun (WGS) entry which is preliminary data.</text>
</comment>
<dbReference type="SUPFAM" id="SSF161065">
    <property type="entry name" value="ATP synthase D chain-like"/>
    <property type="match status" value="1"/>
</dbReference>
<dbReference type="GO" id="GO:0043161">
    <property type="term" value="P:proteasome-mediated ubiquitin-dependent protein catabolic process"/>
    <property type="evidence" value="ECO:0007669"/>
    <property type="project" value="TreeGrafter"/>
</dbReference>
<accession>A0A507CVP6</accession>
<dbReference type="PANTHER" id="PTHR14534:SF3">
    <property type="entry name" value="GID COMPLEX SUBUNIT 4 HOMOLOG"/>
    <property type="match status" value="1"/>
</dbReference>
<evidence type="ECO:0000313" key="14">
    <source>
        <dbReference type="Proteomes" id="UP000320475"/>
    </source>
</evidence>
<dbReference type="GO" id="GO:0034657">
    <property type="term" value="C:GID complex"/>
    <property type="evidence" value="ECO:0007669"/>
    <property type="project" value="TreeGrafter"/>
</dbReference>
<keyword evidence="7" id="KW-0999">Mitochondrion inner membrane</keyword>
<evidence type="ECO:0000256" key="11">
    <source>
        <dbReference type="ARBA" id="ARBA00061469"/>
    </source>
</evidence>
<dbReference type="PANTHER" id="PTHR14534">
    <property type="entry name" value="VACUOLAR IMPORT AND DEGRADATION PROTEIN 24"/>
    <property type="match status" value="1"/>
</dbReference>
<keyword evidence="8" id="KW-0406">Ion transport</keyword>
<dbReference type="VEuPathDB" id="FungiDB:SeMB42_g06647"/>
<dbReference type="GO" id="GO:0006623">
    <property type="term" value="P:protein targeting to vacuole"/>
    <property type="evidence" value="ECO:0007669"/>
    <property type="project" value="TreeGrafter"/>
</dbReference>
<dbReference type="Proteomes" id="UP000320475">
    <property type="component" value="Unassembled WGS sequence"/>
</dbReference>
<dbReference type="GO" id="GO:0005773">
    <property type="term" value="C:vacuole"/>
    <property type="evidence" value="ECO:0007669"/>
    <property type="project" value="GOC"/>
</dbReference>
<evidence type="ECO:0000256" key="2">
    <source>
        <dbReference type="ARBA" id="ARBA00006842"/>
    </source>
</evidence>
<comment type="similarity">
    <text evidence="11">Belongs to the GID4/VID24 family.</text>
</comment>
<keyword evidence="4" id="KW-0813">Transport</keyword>
<dbReference type="VEuPathDB" id="FungiDB:SeMB42_g06646"/>
<keyword evidence="9" id="KW-0496">Mitochondrion</keyword>
<evidence type="ECO:0000256" key="10">
    <source>
        <dbReference type="ARBA" id="ARBA00023136"/>
    </source>
</evidence>
<dbReference type="Pfam" id="PF05873">
    <property type="entry name" value="Mt_ATP-synt_D"/>
    <property type="match status" value="1"/>
</dbReference>
<dbReference type="GO" id="GO:0007039">
    <property type="term" value="P:protein catabolic process in the vacuole"/>
    <property type="evidence" value="ECO:0007669"/>
    <property type="project" value="TreeGrafter"/>
</dbReference>
<evidence type="ECO:0000256" key="1">
    <source>
        <dbReference type="ARBA" id="ARBA00004273"/>
    </source>
</evidence>
<comment type="similarity">
    <text evidence="2">Belongs to the ATPase d subunit family.</text>
</comment>
<evidence type="ECO:0000256" key="9">
    <source>
        <dbReference type="ARBA" id="ARBA00023128"/>
    </source>
</evidence>
<reference evidence="13 14" key="1">
    <citation type="journal article" date="2019" name="Sci. Rep.">
        <title>Comparative genomics of chytrid fungi reveal insights into the obligate biotrophic and pathogenic lifestyle of Synchytrium endobioticum.</title>
        <authorList>
            <person name="van de Vossenberg B.T.L.H."/>
            <person name="Warris S."/>
            <person name="Nguyen H.D.T."/>
            <person name="van Gent-Pelzer M.P.E."/>
            <person name="Joly D.L."/>
            <person name="van de Geest H.C."/>
            <person name="Bonants P.J.M."/>
            <person name="Smith D.S."/>
            <person name="Levesque C.A."/>
            <person name="van der Lee T.A.J."/>
        </authorList>
    </citation>
    <scope>NUCLEOTIDE SEQUENCE [LARGE SCALE GENOMIC DNA]</scope>
    <source>
        <strain evidence="13 14">LEV6574</strain>
    </source>
</reference>
<gene>
    <name evidence="13" type="ORF">SeLEV6574_g05144</name>
</gene>
<dbReference type="AlphaFoldDB" id="A0A507CVP6"/>
<keyword evidence="5" id="KW-0138">CF(0)</keyword>
<evidence type="ECO:0000313" key="13">
    <source>
        <dbReference type="EMBL" id="TPX43292.1"/>
    </source>
</evidence>
<dbReference type="InterPro" id="IPR018618">
    <property type="entry name" value="GID4/10-like"/>
</dbReference>
<dbReference type="Gene3D" id="6.10.280.70">
    <property type="match status" value="1"/>
</dbReference>
<evidence type="ECO:0000256" key="7">
    <source>
        <dbReference type="ARBA" id="ARBA00022792"/>
    </source>
</evidence>
<sequence length="408" mass="46810">MASNAVAKAASSVNWSSVTSKLKPETVAALNAFRRRHADLTKQVQEFREQQISIDFGSYQKVLQNKKVVADAERAFTKFSPATIDLSDIIRKIETQESAAVAQAEKTVQSLHGELNELNDLLTNIETARPVEQLTVQDVIKAMPELDATVEKMAKRGQWRVPGYYEKFGEGDYKTMPVQAPIPIQPDEEAFTSDDKKFLITKLHQASSGITRPILSLRKPTQTQYNSIGSLYPGSRFTGEQKSGRSTYSVSVEIQHVDLRESFLCGYLNIKGLTEDWPELCTFFEAEIIGPRYAFLTRKWDADEAVDRQHWMKFPAFAPCNRFFNEDRFVYDFEKQDVVFMRWKEHFLVPDHRIKSISGASFAGFYYIAYQKSTGVITGFYFHTKSEWFQQVQLAHIPDMFFPSFEFR</sequence>
<dbReference type="InterPro" id="IPR008689">
    <property type="entry name" value="ATP_synth_F0_dsu_mt"/>
</dbReference>
<dbReference type="GO" id="GO:0045259">
    <property type="term" value="C:proton-transporting ATP synthase complex"/>
    <property type="evidence" value="ECO:0007669"/>
    <property type="project" value="UniProtKB-KW"/>
</dbReference>
<evidence type="ECO:0000256" key="3">
    <source>
        <dbReference type="ARBA" id="ARBA00021688"/>
    </source>
</evidence>
<evidence type="ECO:0000256" key="5">
    <source>
        <dbReference type="ARBA" id="ARBA00022547"/>
    </source>
</evidence>
<dbReference type="GO" id="GO:0005743">
    <property type="term" value="C:mitochondrial inner membrane"/>
    <property type="evidence" value="ECO:0007669"/>
    <property type="project" value="UniProtKB-SubCell"/>
</dbReference>
<dbReference type="OrthoDB" id="62at2759"/>
<comment type="subcellular location">
    <subcellularLocation>
        <location evidence="1">Mitochondrion inner membrane</location>
    </subcellularLocation>
</comment>
<organism evidence="13 14">
    <name type="scientific">Synchytrium endobioticum</name>
    <dbReference type="NCBI Taxonomy" id="286115"/>
    <lineage>
        <taxon>Eukaryota</taxon>
        <taxon>Fungi</taxon>
        <taxon>Fungi incertae sedis</taxon>
        <taxon>Chytridiomycota</taxon>
        <taxon>Chytridiomycota incertae sedis</taxon>
        <taxon>Chytridiomycetes</taxon>
        <taxon>Synchytriales</taxon>
        <taxon>Synchytriaceae</taxon>
        <taxon>Synchytrium</taxon>
    </lineage>
</organism>
<keyword evidence="12" id="KW-0175">Coiled coil</keyword>